<dbReference type="SUPFAM" id="SSF51182">
    <property type="entry name" value="RmlC-like cupins"/>
    <property type="match status" value="1"/>
</dbReference>
<dbReference type="EMBL" id="FNKX01000001">
    <property type="protein sequence ID" value="SDQ57956.1"/>
    <property type="molecule type" value="Genomic_DNA"/>
</dbReference>
<evidence type="ECO:0000313" key="3">
    <source>
        <dbReference type="Proteomes" id="UP000199365"/>
    </source>
</evidence>
<sequence>MPDSRAIADELIRRFDLKPHPEGGFFAETYRSAARVLRAGEPSEVGNARAASTAIHYLLCDGAHSAWHRIRSDEVWHFYAGEPLLVHVLDESDAGGALVTHRLGNPLTHPDTVCQAVVPAGLWFAAECADPASFALVGCTVAPGFEFSEFELAEVDALKARHPRHAGLIGRLALTRRAGRRGIARRGIARRGIARRGIARRFNETR</sequence>
<dbReference type="Proteomes" id="UP000199365">
    <property type="component" value="Unassembled WGS sequence"/>
</dbReference>
<organism evidence="2 3">
    <name type="scientific">Paraburkholderia tuberum</name>
    <dbReference type="NCBI Taxonomy" id="157910"/>
    <lineage>
        <taxon>Bacteria</taxon>
        <taxon>Pseudomonadati</taxon>
        <taxon>Pseudomonadota</taxon>
        <taxon>Betaproteobacteria</taxon>
        <taxon>Burkholderiales</taxon>
        <taxon>Burkholderiaceae</taxon>
        <taxon>Paraburkholderia</taxon>
    </lineage>
</organism>
<dbReference type="InterPro" id="IPR014710">
    <property type="entry name" value="RmlC-like_jellyroll"/>
</dbReference>
<name>A0A1H1C2R9_9BURK</name>
<evidence type="ECO:0000313" key="2">
    <source>
        <dbReference type="EMBL" id="SDQ57956.1"/>
    </source>
</evidence>
<accession>A0A1H1C2R9</accession>
<dbReference type="Pfam" id="PF06172">
    <property type="entry name" value="Cupin_5"/>
    <property type="match status" value="1"/>
</dbReference>
<dbReference type="InterPro" id="IPR039935">
    <property type="entry name" value="YML079W-like"/>
</dbReference>
<dbReference type="PANTHER" id="PTHR33387:SF3">
    <property type="entry name" value="DUF985 DOMAIN-CONTAINING PROTEIN"/>
    <property type="match status" value="1"/>
</dbReference>
<dbReference type="CDD" id="cd06121">
    <property type="entry name" value="cupin_YML079wp"/>
    <property type="match status" value="1"/>
</dbReference>
<gene>
    <name evidence="2" type="ORF">SAMN05445850_1060</name>
</gene>
<dbReference type="AlphaFoldDB" id="A0A1H1C2R9"/>
<dbReference type="PANTHER" id="PTHR33387">
    <property type="entry name" value="RMLC-LIKE JELLY ROLL FOLD PROTEIN"/>
    <property type="match status" value="1"/>
</dbReference>
<dbReference type="Gene3D" id="2.60.120.10">
    <property type="entry name" value="Jelly Rolls"/>
    <property type="match status" value="1"/>
</dbReference>
<dbReference type="InterPro" id="IPR009327">
    <property type="entry name" value="Cupin_DUF985"/>
</dbReference>
<keyword evidence="3" id="KW-1185">Reference proteome</keyword>
<feature type="domain" description="DUF985" evidence="1">
    <location>
        <begin position="10"/>
        <end position="153"/>
    </location>
</feature>
<reference evidence="3" key="1">
    <citation type="submission" date="2016-10" db="EMBL/GenBank/DDBJ databases">
        <authorList>
            <person name="Varghese N."/>
            <person name="Submissions S."/>
        </authorList>
    </citation>
    <scope>NUCLEOTIDE SEQUENCE [LARGE SCALE GENOMIC DNA]</scope>
    <source>
        <strain evidence="3">DUS833</strain>
    </source>
</reference>
<proteinExistence type="predicted"/>
<evidence type="ECO:0000259" key="1">
    <source>
        <dbReference type="Pfam" id="PF06172"/>
    </source>
</evidence>
<protein>
    <recommendedName>
        <fullName evidence="1">DUF985 domain-containing protein</fullName>
    </recommendedName>
</protein>
<dbReference type="STRING" id="157910.SAMN05445850_1060"/>
<dbReference type="InterPro" id="IPR011051">
    <property type="entry name" value="RmlC_Cupin_sf"/>
</dbReference>